<keyword evidence="1" id="KW-1133">Transmembrane helix</keyword>
<feature type="domain" description="FecR protein" evidence="2">
    <location>
        <begin position="103"/>
        <end position="195"/>
    </location>
</feature>
<keyword evidence="1" id="KW-0472">Membrane</keyword>
<dbReference type="InterPro" id="IPR032508">
    <property type="entry name" value="FecR_C"/>
</dbReference>
<dbReference type="InterPro" id="IPR006860">
    <property type="entry name" value="FecR"/>
</dbReference>
<gene>
    <name evidence="4" type="ORF">I5M07_05000</name>
</gene>
<dbReference type="Pfam" id="PF16344">
    <property type="entry name" value="FecR_C"/>
    <property type="match status" value="1"/>
</dbReference>
<dbReference type="Gene3D" id="3.55.50.30">
    <property type="match status" value="1"/>
</dbReference>
<dbReference type="InterPro" id="IPR012373">
    <property type="entry name" value="Ferrdict_sens_TM"/>
</dbReference>
<evidence type="ECO:0000313" key="4">
    <source>
        <dbReference type="EMBL" id="MBK0369189.1"/>
    </source>
</evidence>
<evidence type="ECO:0000313" key="5">
    <source>
        <dbReference type="Proteomes" id="UP000609172"/>
    </source>
</evidence>
<dbReference type="Gene3D" id="2.60.120.1440">
    <property type="match status" value="1"/>
</dbReference>
<keyword evidence="1" id="KW-0812">Transmembrane</keyword>
<reference evidence="4" key="1">
    <citation type="submission" date="2020-12" db="EMBL/GenBank/DDBJ databases">
        <title>Bacterial novel species Flavobacterium sp. SE-1-e isolated from soil.</title>
        <authorList>
            <person name="Jung H.-Y."/>
        </authorList>
    </citation>
    <scope>NUCLEOTIDE SEQUENCE</scope>
    <source>
        <strain evidence="4">SE-1-e</strain>
    </source>
</reference>
<dbReference type="Pfam" id="PF04773">
    <property type="entry name" value="FecR"/>
    <property type="match status" value="1"/>
</dbReference>
<dbReference type="AlphaFoldDB" id="A0A934PKV3"/>
<name>A0A934PKV3_9FLAO</name>
<dbReference type="PIRSF" id="PIRSF018266">
    <property type="entry name" value="FecR"/>
    <property type="match status" value="1"/>
</dbReference>
<dbReference type="PANTHER" id="PTHR30273">
    <property type="entry name" value="PERIPLASMIC SIGNAL SENSOR AND SIGMA FACTOR ACTIVATOR FECR-RELATED"/>
    <property type="match status" value="1"/>
</dbReference>
<sequence length="311" mass="35369">MKKEQFLDLANKYAEGTATAEEILAVENYLNSLQQSEKTIPNSFLQKKRNRIWKKIQKSTHKTSTSKQKIWSSLYKAAALLVVMLGITYVYQTHFLKENFITHATVRGEKKQIILTDGSIVVLNSNSSVVVPEKFGNQRMVRLKGEAYFKVTRNPSKPFIINTKDVKVQVLGTSFNINAYNHNHTKVSVLTGKVKVSAPNGENVVLIKNNQVDFIPANGFVLTKENSKEGIAWTTNCIVLKKNSLAQTARILENWYDVTIQFQDKTIEELTISGKFKEPKLDNILQSIALLKELQIEYITPKQIIIRRKPN</sequence>
<dbReference type="GO" id="GO:0016989">
    <property type="term" value="F:sigma factor antagonist activity"/>
    <property type="evidence" value="ECO:0007669"/>
    <property type="project" value="TreeGrafter"/>
</dbReference>
<accession>A0A934PKV3</accession>
<proteinExistence type="predicted"/>
<evidence type="ECO:0000259" key="2">
    <source>
        <dbReference type="Pfam" id="PF04773"/>
    </source>
</evidence>
<organism evidence="4 5">
    <name type="scientific">Flavobacterium agrisoli</name>
    <dbReference type="NCBI Taxonomy" id="2793066"/>
    <lineage>
        <taxon>Bacteria</taxon>
        <taxon>Pseudomonadati</taxon>
        <taxon>Bacteroidota</taxon>
        <taxon>Flavobacteriia</taxon>
        <taxon>Flavobacteriales</taxon>
        <taxon>Flavobacteriaceae</taxon>
        <taxon>Flavobacterium</taxon>
    </lineage>
</organism>
<dbReference type="PANTHER" id="PTHR30273:SF2">
    <property type="entry name" value="PROTEIN FECR"/>
    <property type="match status" value="1"/>
</dbReference>
<keyword evidence="5" id="KW-1185">Reference proteome</keyword>
<dbReference type="RefSeq" id="WP_200105095.1">
    <property type="nucleotide sequence ID" value="NZ_JAEHFV010000001.1"/>
</dbReference>
<evidence type="ECO:0000256" key="1">
    <source>
        <dbReference type="SAM" id="Phobius"/>
    </source>
</evidence>
<evidence type="ECO:0000259" key="3">
    <source>
        <dbReference type="Pfam" id="PF16344"/>
    </source>
</evidence>
<protein>
    <submittedName>
        <fullName evidence="4">FecR domain-containing protein</fullName>
    </submittedName>
</protein>
<comment type="caution">
    <text evidence="4">The sequence shown here is derived from an EMBL/GenBank/DDBJ whole genome shotgun (WGS) entry which is preliminary data.</text>
</comment>
<dbReference type="EMBL" id="JAEHFV010000001">
    <property type="protein sequence ID" value="MBK0369189.1"/>
    <property type="molecule type" value="Genomic_DNA"/>
</dbReference>
<feature type="domain" description="Protein FecR C-terminal" evidence="3">
    <location>
        <begin position="238"/>
        <end position="306"/>
    </location>
</feature>
<feature type="transmembrane region" description="Helical" evidence="1">
    <location>
        <begin position="74"/>
        <end position="91"/>
    </location>
</feature>
<dbReference type="Proteomes" id="UP000609172">
    <property type="component" value="Unassembled WGS sequence"/>
</dbReference>